<dbReference type="RefSeq" id="WP_189410219.1">
    <property type="nucleotide sequence ID" value="NZ_BMYJ01000002.1"/>
</dbReference>
<keyword evidence="3" id="KW-1185">Reference proteome</keyword>
<evidence type="ECO:0008006" key="4">
    <source>
        <dbReference type="Google" id="ProtNLM"/>
    </source>
</evidence>
<feature type="chain" id="PRO_5038033727" description="Peptidase inhibitor I78 family protein" evidence="1">
    <location>
        <begin position="21"/>
        <end position="87"/>
    </location>
</feature>
<dbReference type="Gene3D" id="3.30.10.10">
    <property type="entry name" value="Trypsin Inhibitor V, subunit A"/>
    <property type="match status" value="1"/>
</dbReference>
<organism evidence="2 3">
    <name type="scientific">Neogemmobacter tilapiae</name>
    <dbReference type="NCBI Taxonomy" id="875041"/>
    <lineage>
        <taxon>Bacteria</taxon>
        <taxon>Pseudomonadati</taxon>
        <taxon>Pseudomonadota</taxon>
        <taxon>Alphaproteobacteria</taxon>
        <taxon>Rhodobacterales</taxon>
        <taxon>Paracoccaceae</taxon>
        <taxon>Neogemmobacter</taxon>
    </lineage>
</organism>
<dbReference type="AlphaFoldDB" id="A0A918WJ06"/>
<dbReference type="EMBL" id="BMYJ01000002">
    <property type="protein sequence ID" value="GHC47573.1"/>
    <property type="molecule type" value="Genomic_DNA"/>
</dbReference>
<accession>A0A918WJ06</accession>
<sequence>MRRSVFLVAALGLAACTATAETPPDTCGAVARANLVGQPGRLLEEMSSIQGTVRLIPPGAAITEDYSETRLNADLDDQGRIVRLWCG</sequence>
<reference evidence="2" key="2">
    <citation type="submission" date="2020-09" db="EMBL/GenBank/DDBJ databases">
        <authorList>
            <person name="Sun Q."/>
            <person name="Kim S."/>
        </authorList>
    </citation>
    <scope>NUCLEOTIDE SEQUENCE</scope>
    <source>
        <strain evidence="2">KCTC 23310</strain>
    </source>
</reference>
<protein>
    <recommendedName>
        <fullName evidence="4">Peptidase inhibitor I78 family protein</fullName>
    </recommendedName>
</protein>
<name>A0A918WJ06_9RHOB</name>
<feature type="signal peptide" evidence="1">
    <location>
        <begin position="1"/>
        <end position="20"/>
    </location>
</feature>
<evidence type="ECO:0000313" key="2">
    <source>
        <dbReference type="EMBL" id="GHC47573.1"/>
    </source>
</evidence>
<gene>
    <name evidence="2" type="ORF">GCM10007315_06740</name>
</gene>
<evidence type="ECO:0000313" key="3">
    <source>
        <dbReference type="Proteomes" id="UP000638981"/>
    </source>
</evidence>
<dbReference type="PROSITE" id="PS51257">
    <property type="entry name" value="PROKAR_LIPOPROTEIN"/>
    <property type="match status" value="1"/>
</dbReference>
<evidence type="ECO:0000256" key="1">
    <source>
        <dbReference type="SAM" id="SignalP"/>
    </source>
</evidence>
<keyword evidence="1" id="KW-0732">Signal</keyword>
<proteinExistence type="predicted"/>
<reference evidence="2" key="1">
    <citation type="journal article" date="2014" name="Int. J. Syst. Evol. Microbiol.">
        <title>Complete genome sequence of Corynebacterium casei LMG S-19264T (=DSM 44701T), isolated from a smear-ripened cheese.</title>
        <authorList>
            <consortium name="US DOE Joint Genome Institute (JGI-PGF)"/>
            <person name="Walter F."/>
            <person name="Albersmeier A."/>
            <person name="Kalinowski J."/>
            <person name="Ruckert C."/>
        </authorList>
    </citation>
    <scope>NUCLEOTIDE SEQUENCE</scope>
    <source>
        <strain evidence="2">KCTC 23310</strain>
    </source>
</reference>
<comment type="caution">
    <text evidence="2">The sequence shown here is derived from an EMBL/GenBank/DDBJ whole genome shotgun (WGS) entry which is preliminary data.</text>
</comment>
<dbReference type="Proteomes" id="UP000638981">
    <property type="component" value="Unassembled WGS sequence"/>
</dbReference>
<dbReference type="InterPro" id="IPR021719">
    <property type="entry name" value="Prot_inh_I78"/>
</dbReference>
<dbReference type="Pfam" id="PF11720">
    <property type="entry name" value="Inhibitor_I78"/>
    <property type="match status" value="1"/>
</dbReference>